<dbReference type="InterPro" id="IPR036259">
    <property type="entry name" value="MFS_trans_sf"/>
</dbReference>
<gene>
    <name evidence="7" type="ORF">CROQUDRAFT_44420</name>
</gene>
<keyword evidence="8" id="KW-1185">Reference proteome</keyword>
<comment type="subcellular location">
    <subcellularLocation>
        <location evidence="1">Membrane</location>
        <topology evidence="1">Multi-pass membrane protein</topology>
    </subcellularLocation>
</comment>
<evidence type="ECO:0008006" key="9">
    <source>
        <dbReference type="Google" id="ProtNLM"/>
    </source>
</evidence>
<evidence type="ECO:0000256" key="1">
    <source>
        <dbReference type="ARBA" id="ARBA00004141"/>
    </source>
</evidence>
<dbReference type="GO" id="GO:0022857">
    <property type="term" value="F:transmembrane transporter activity"/>
    <property type="evidence" value="ECO:0007669"/>
    <property type="project" value="InterPro"/>
</dbReference>
<dbReference type="PANTHER" id="PTHR43791">
    <property type="entry name" value="PERMEASE-RELATED"/>
    <property type="match status" value="1"/>
</dbReference>
<dbReference type="SUPFAM" id="SSF103473">
    <property type="entry name" value="MFS general substrate transporter"/>
    <property type="match status" value="1"/>
</dbReference>
<evidence type="ECO:0000256" key="6">
    <source>
        <dbReference type="SAM" id="Phobius"/>
    </source>
</evidence>
<evidence type="ECO:0000313" key="7">
    <source>
        <dbReference type="EMBL" id="KAG0146413.1"/>
    </source>
</evidence>
<dbReference type="EMBL" id="MU167261">
    <property type="protein sequence ID" value="KAG0146413.1"/>
    <property type="molecule type" value="Genomic_DNA"/>
</dbReference>
<proteinExistence type="predicted"/>
<evidence type="ECO:0000256" key="3">
    <source>
        <dbReference type="ARBA" id="ARBA00022692"/>
    </source>
</evidence>
<dbReference type="OrthoDB" id="6730379at2759"/>
<comment type="caution">
    <text evidence="7">The sequence shown here is derived from an EMBL/GenBank/DDBJ whole genome shotgun (WGS) entry which is preliminary data.</text>
</comment>
<dbReference type="InterPro" id="IPR011701">
    <property type="entry name" value="MFS"/>
</dbReference>
<dbReference type="Gene3D" id="1.20.1250.20">
    <property type="entry name" value="MFS general substrate transporter like domains"/>
    <property type="match status" value="1"/>
</dbReference>
<keyword evidence="5 6" id="KW-0472">Membrane</keyword>
<feature type="transmembrane region" description="Helical" evidence="6">
    <location>
        <begin position="129"/>
        <end position="149"/>
    </location>
</feature>
<dbReference type="Proteomes" id="UP000886653">
    <property type="component" value="Unassembled WGS sequence"/>
</dbReference>
<feature type="transmembrane region" description="Helical" evidence="6">
    <location>
        <begin position="102"/>
        <end position="123"/>
    </location>
</feature>
<evidence type="ECO:0000256" key="5">
    <source>
        <dbReference type="ARBA" id="ARBA00023136"/>
    </source>
</evidence>
<keyword evidence="4 6" id="KW-1133">Transmembrane helix</keyword>
<evidence type="ECO:0000256" key="4">
    <source>
        <dbReference type="ARBA" id="ARBA00022989"/>
    </source>
</evidence>
<feature type="transmembrane region" description="Helical" evidence="6">
    <location>
        <begin position="38"/>
        <end position="66"/>
    </location>
</feature>
<feature type="transmembrane region" description="Helical" evidence="6">
    <location>
        <begin position="72"/>
        <end position="90"/>
    </location>
</feature>
<accession>A0A9P6NI60</accession>
<keyword evidence="3 6" id="KW-0812">Transmembrane</keyword>
<dbReference type="Pfam" id="PF07690">
    <property type="entry name" value="MFS_1"/>
    <property type="match status" value="1"/>
</dbReference>
<keyword evidence="2" id="KW-0813">Transport</keyword>
<dbReference type="PANTHER" id="PTHR43791:SF63">
    <property type="entry name" value="HIGH AFFINITY CYSTEINE TRANSPORTER"/>
    <property type="match status" value="1"/>
</dbReference>
<organism evidence="7 8">
    <name type="scientific">Cronartium quercuum f. sp. fusiforme G11</name>
    <dbReference type="NCBI Taxonomy" id="708437"/>
    <lineage>
        <taxon>Eukaryota</taxon>
        <taxon>Fungi</taxon>
        <taxon>Dikarya</taxon>
        <taxon>Basidiomycota</taxon>
        <taxon>Pucciniomycotina</taxon>
        <taxon>Pucciniomycetes</taxon>
        <taxon>Pucciniales</taxon>
        <taxon>Coleosporiaceae</taxon>
        <taxon>Cronartium</taxon>
    </lineage>
</organism>
<sequence length="258" mass="28830">MSHTDKLIQKNYNSSNQIENKKFNPSQAKEALKDPKTWIWFVFCILVSIPNSLSNQISIIVVSFGYTIKQTTLLGCGFGMFTMISMFLAVKLIDKIKNSRGLVAASFYLPSLLGAILVITLPWKNQAGLLGAMFLATLCATPFVVSLGWIVSTTGGHTKRVVVQAIILIGYCLGNIFGPQMWKSEYKPRNKIPWAIITTCFGSCMMILLGIREYFKRENDVRNNATTSEEKASLPVLDSLMMDLTDLENSSTFKKKFL</sequence>
<evidence type="ECO:0000256" key="2">
    <source>
        <dbReference type="ARBA" id="ARBA00022448"/>
    </source>
</evidence>
<feature type="transmembrane region" description="Helical" evidence="6">
    <location>
        <begin position="161"/>
        <end position="180"/>
    </location>
</feature>
<evidence type="ECO:0000313" key="8">
    <source>
        <dbReference type="Proteomes" id="UP000886653"/>
    </source>
</evidence>
<name>A0A9P6NI60_9BASI</name>
<reference evidence="7" key="1">
    <citation type="submission" date="2013-11" db="EMBL/GenBank/DDBJ databases">
        <title>Genome sequence of the fusiform rust pathogen reveals effectors for host alternation and coevolution with pine.</title>
        <authorList>
            <consortium name="DOE Joint Genome Institute"/>
            <person name="Smith K."/>
            <person name="Pendleton A."/>
            <person name="Kubisiak T."/>
            <person name="Anderson C."/>
            <person name="Salamov A."/>
            <person name="Aerts A."/>
            <person name="Riley R."/>
            <person name="Clum A."/>
            <person name="Lindquist E."/>
            <person name="Ence D."/>
            <person name="Campbell M."/>
            <person name="Kronenberg Z."/>
            <person name="Feau N."/>
            <person name="Dhillon B."/>
            <person name="Hamelin R."/>
            <person name="Burleigh J."/>
            <person name="Smith J."/>
            <person name="Yandell M."/>
            <person name="Nelson C."/>
            <person name="Grigoriev I."/>
            <person name="Davis J."/>
        </authorList>
    </citation>
    <scope>NUCLEOTIDE SEQUENCE</scope>
    <source>
        <strain evidence="7">G11</strain>
    </source>
</reference>
<protein>
    <recommendedName>
        <fullName evidence="9">Transporter</fullName>
    </recommendedName>
</protein>
<dbReference type="GO" id="GO:0016020">
    <property type="term" value="C:membrane"/>
    <property type="evidence" value="ECO:0007669"/>
    <property type="project" value="UniProtKB-SubCell"/>
</dbReference>
<dbReference type="AlphaFoldDB" id="A0A9P6NI60"/>
<feature type="transmembrane region" description="Helical" evidence="6">
    <location>
        <begin position="192"/>
        <end position="211"/>
    </location>
</feature>